<dbReference type="RefSeq" id="WP_012935468.1">
    <property type="nucleotide sequence ID" value="NC_013739.1"/>
</dbReference>
<dbReference type="InterPro" id="IPR011009">
    <property type="entry name" value="Kinase-like_dom_sf"/>
</dbReference>
<dbReference type="OrthoDB" id="3806873at2"/>
<name>D3F3Q2_CONWI</name>
<reference evidence="3" key="2">
    <citation type="submission" date="2010-01" db="EMBL/GenBank/DDBJ databases">
        <title>The complete genome of Conexibacter woesei DSM 14684.</title>
        <authorList>
            <consortium name="US DOE Joint Genome Institute (JGI-PGF)"/>
            <person name="Lucas S."/>
            <person name="Copeland A."/>
            <person name="Lapidus A."/>
            <person name="Glavina del Rio T."/>
            <person name="Dalin E."/>
            <person name="Tice H."/>
            <person name="Bruce D."/>
            <person name="Goodwin L."/>
            <person name="Pitluck S."/>
            <person name="Kyrpides N."/>
            <person name="Mavromatis K."/>
            <person name="Ivanova N."/>
            <person name="Mikhailova N."/>
            <person name="Chertkov O."/>
            <person name="Brettin T."/>
            <person name="Detter J.C."/>
            <person name="Han C."/>
            <person name="Larimer F."/>
            <person name="Land M."/>
            <person name="Hauser L."/>
            <person name="Markowitz V."/>
            <person name="Cheng J.-F."/>
            <person name="Hugenholtz P."/>
            <person name="Woyke T."/>
            <person name="Wu D."/>
            <person name="Pukall R."/>
            <person name="Steenblock K."/>
            <person name="Schneider S."/>
            <person name="Klenk H.-P."/>
            <person name="Eisen J.A."/>
        </authorList>
    </citation>
    <scope>NUCLEOTIDE SEQUENCE [LARGE SCALE GENOMIC DNA]</scope>
    <source>
        <strain evidence="3">DSM 14684 / CIP 108061 / JCM 11494 / NBRC 100937 / ID131577</strain>
    </source>
</reference>
<evidence type="ECO:0000259" key="1">
    <source>
        <dbReference type="Pfam" id="PF01636"/>
    </source>
</evidence>
<protein>
    <submittedName>
        <fullName evidence="2">Aminoglycoside phosphotransferase</fullName>
    </submittedName>
</protein>
<evidence type="ECO:0000313" key="3">
    <source>
        <dbReference type="Proteomes" id="UP000008229"/>
    </source>
</evidence>
<dbReference type="AlphaFoldDB" id="D3F3Q2"/>
<dbReference type="Gene3D" id="3.90.1200.10">
    <property type="match status" value="1"/>
</dbReference>
<dbReference type="SUPFAM" id="SSF56112">
    <property type="entry name" value="Protein kinase-like (PK-like)"/>
    <property type="match status" value="1"/>
</dbReference>
<dbReference type="PANTHER" id="PTHR21310:SF40">
    <property type="entry name" value="AMINOGLYCOSIDE PHOSPHOTRANSFERASE DOMAIN-CONTAINING PROTEIN-RELATED"/>
    <property type="match status" value="1"/>
</dbReference>
<dbReference type="CDD" id="cd05154">
    <property type="entry name" value="ACAD10_11_N-like"/>
    <property type="match status" value="1"/>
</dbReference>
<dbReference type="KEGG" id="cwo:Cwoe_4000"/>
<dbReference type="STRING" id="469383.Cwoe_4000"/>
<organism evidence="2 3">
    <name type="scientific">Conexibacter woesei (strain DSM 14684 / CCUG 47730 / CIP 108061 / JCM 11494 / NBRC 100937 / ID131577)</name>
    <dbReference type="NCBI Taxonomy" id="469383"/>
    <lineage>
        <taxon>Bacteria</taxon>
        <taxon>Bacillati</taxon>
        <taxon>Actinomycetota</taxon>
        <taxon>Thermoleophilia</taxon>
        <taxon>Solirubrobacterales</taxon>
        <taxon>Conexibacteraceae</taxon>
        <taxon>Conexibacter</taxon>
    </lineage>
</organism>
<accession>D3F3Q2</accession>
<dbReference type="InterPro" id="IPR002575">
    <property type="entry name" value="Aminoglycoside_PTrfase"/>
</dbReference>
<proteinExistence type="predicted"/>
<dbReference type="PANTHER" id="PTHR21310">
    <property type="entry name" value="AMINOGLYCOSIDE PHOSPHOTRANSFERASE-RELATED-RELATED"/>
    <property type="match status" value="1"/>
</dbReference>
<keyword evidence="2" id="KW-0808">Transferase</keyword>
<keyword evidence="3" id="KW-1185">Reference proteome</keyword>
<feature type="domain" description="Aminoglycoside phosphotransferase" evidence="1">
    <location>
        <begin position="42"/>
        <end position="261"/>
    </location>
</feature>
<dbReference type="Gene3D" id="3.30.200.20">
    <property type="entry name" value="Phosphorylase Kinase, domain 1"/>
    <property type="match status" value="1"/>
</dbReference>
<reference evidence="2 3" key="1">
    <citation type="journal article" date="2010" name="Stand. Genomic Sci.">
        <title>Complete genome sequence of Conexibacter woesei type strain (ID131577).</title>
        <authorList>
            <person name="Pukall R."/>
            <person name="Lapidus A."/>
            <person name="Glavina Del Rio T."/>
            <person name="Copeland A."/>
            <person name="Tice H."/>
            <person name="Cheng J.-F."/>
            <person name="Lucas S."/>
            <person name="Chen F."/>
            <person name="Nolan M."/>
            <person name="Bruce D."/>
            <person name="Goodwin L."/>
            <person name="Pitluck S."/>
            <person name="Mavromatis K."/>
            <person name="Ivanova N."/>
            <person name="Ovchinnikova G."/>
            <person name="Pati A."/>
            <person name="Chen A."/>
            <person name="Palaniappan K."/>
            <person name="Land M."/>
            <person name="Hauser L."/>
            <person name="Chang Y.-J."/>
            <person name="Jeffries C.D."/>
            <person name="Chain P."/>
            <person name="Meincke L."/>
            <person name="Sims D."/>
            <person name="Brettin T."/>
            <person name="Detter J.C."/>
            <person name="Rohde M."/>
            <person name="Goeker M."/>
            <person name="Bristow J."/>
            <person name="Eisen J.A."/>
            <person name="Markowitz V."/>
            <person name="Kyrpides N.C."/>
            <person name="Klenk H.-P."/>
            <person name="Hugenholtz P."/>
        </authorList>
    </citation>
    <scope>NUCLEOTIDE SEQUENCE [LARGE SCALE GENOMIC DNA]</scope>
    <source>
        <strain evidence="3">DSM 14684 / CIP 108061 / JCM 11494 / NBRC 100937 / ID131577</strain>
    </source>
</reference>
<sequence>MSAGQTSQGQTLEEGAAARIVADLTDLLAERLSAPVAIDGLEPFGDGHSGFTYTVVVRRGGGSERCVLRLSPPGVRIGGPADVGRQARIMAAVGAAGLPVPRILAADSAPCVDGRAFALMELVDGEPWTAAVAQTSPRRVAAAAVRVLGRLRTLAPSETGIAGEPVATPADEVARWRGLAARGVGGDEAAALGAALEAALPRPAAVPALVHGDLHYANLLFGDGEVVALLDWEIAGLGEPLADLGCLAVAGLRWRYPSDPNPTGPRQVAVPELLELYGADEREAGWFIAAACLKYSAIIGYNLHLHRSGRRIDPLYEQLQHTRAGLLRDGLTILSDGVAAVPWNVHG</sequence>
<dbReference type="EMBL" id="CP001854">
    <property type="protein sequence ID" value="ADB52417.1"/>
    <property type="molecule type" value="Genomic_DNA"/>
</dbReference>
<gene>
    <name evidence="2" type="ordered locus">Cwoe_4000</name>
</gene>
<dbReference type="GO" id="GO:0016740">
    <property type="term" value="F:transferase activity"/>
    <property type="evidence" value="ECO:0007669"/>
    <property type="project" value="UniProtKB-KW"/>
</dbReference>
<dbReference type="Pfam" id="PF01636">
    <property type="entry name" value="APH"/>
    <property type="match status" value="1"/>
</dbReference>
<dbReference type="InterPro" id="IPR051678">
    <property type="entry name" value="AGP_Transferase"/>
</dbReference>
<dbReference type="eggNOG" id="COG3173">
    <property type="taxonomic scope" value="Bacteria"/>
</dbReference>
<dbReference type="InterPro" id="IPR041726">
    <property type="entry name" value="ACAD10_11_N"/>
</dbReference>
<dbReference type="HOGENOM" id="CLU_798570_0_0_11"/>
<dbReference type="Proteomes" id="UP000008229">
    <property type="component" value="Chromosome"/>
</dbReference>
<evidence type="ECO:0000313" key="2">
    <source>
        <dbReference type="EMBL" id="ADB52417.1"/>
    </source>
</evidence>